<evidence type="ECO:0000313" key="5">
    <source>
        <dbReference type="Proteomes" id="UP000198565"/>
    </source>
</evidence>
<dbReference type="GO" id="GO:0006152">
    <property type="term" value="P:purine nucleoside catabolic process"/>
    <property type="evidence" value="ECO:0007669"/>
    <property type="project" value="TreeGrafter"/>
</dbReference>
<dbReference type="EMBL" id="FOTR01000021">
    <property type="protein sequence ID" value="SFM48462.1"/>
    <property type="molecule type" value="Genomic_DNA"/>
</dbReference>
<evidence type="ECO:0000256" key="2">
    <source>
        <dbReference type="ARBA" id="ARBA00023295"/>
    </source>
</evidence>
<dbReference type="PANTHER" id="PTHR12304:SF4">
    <property type="entry name" value="URIDINE NUCLEOSIDASE"/>
    <property type="match status" value="1"/>
</dbReference>
<protein>
    <submittedName>
        <fullName evidence="4">Inosine-uridine preferring nucleoside hydrolase</fullName>
    </submittedName>
</protein>
<reference evidence="5" key="1">
    <citation type="submission" date="2016-10" db="EMBL/GenBank/DDBJ databases">
        <authorList>
            <person name="Varghese N."/>
            <person name="Submissions S."/>
        </authorList>
    </citation>
    <scope>NUCLEOTIDE SEQUENCE [LARGE SCALE GENOMIC DNA]</scope>
    <source>
        <strain evidence="5">CGMCC 1.4250</strain>
    </source>
</reference>
<dbReference type="Gene3D" id="3.90.245.10">
    <property type="entry name" value="Ribonucleoside hydrolase-like"/>
    <property type="match status" value="1"/>
</dbReference>
<dbReference type="GO" id="GO:0005829">
    <property type="term" value="C:cytosol"/>
    <property type="evidence" value="ECO:0007669"/>
    <property type="project" value="TreeGrafter"/>
</dbReference>
<dbReference type="InterPro" id="IPR036452">
    <property type="entry name" value="Ribo_hydro-like"/>
</dbReference>
<dbReference type="GO" id="GO:0008477">
    <property type="term" value="F:purine nucleosidase activity"/>
    <property type="evidence" value="ECO:0007669"/>
    <property type="project" value="TreeGrafter"/>
</dbReference>
<name>A0A1I4R834_9BACI</name>
<keyword evidence="2" id="KW-0326">Glycosidase</keyword>
<accession>A0A1I4R834</accession>
<dbReference type="Proteomes" id="UP000198565">
    <property type="component" value="Unassembled WGS sequence"/>
</dbReference>
<dbReference type="STRING" id="334253.SAMN04487943_12151"/>
<dbReference type="InterPro" id="IPR023186">
    <property type="entry name" value="IUNH"/>
</dbReference>
<dbReference type="RefSeq" id="WP_091486658.1">
    <property type="nucleotide sequence ID" value="NZ_FOTR01000021.1"/>
</dbReference>
<evidence type="ECO:0000259" key="3">
    <source>
        <dbReference type="Pfam" id="PF01156"/>
    </source>
</evidence>
<dbReference type="SUPFAM" id="SSF53590">
    <property type="entry name" value="Nucleoside hydrolase"/>
    <property type="match status" value="1"/>
</dbReference>
<evidence type="ECO:0000313" key="4">
    <source>
        <dbReference type="EMBL" id="SFM48462.1"/>
    </source>
</evidence>
<dbReference type="InterPro" id="IPR001910">
    <property type="entry name" value="Inosine/uridine_hydrolase_dom"/>
</dbReference>
<keyword evidence="5" id="KW-1185">Reference proteome</keyword>
<sequence>MEYVIPKEKKHRVIINTDAKNEVDDQFAIVHTILSPSFELHGIIPAHFGDQKSKTSLQDSYDETMLLLSLMGMENKFRVENGAESAMPDEETPIDSSGARLIIEEAMKEDSRPLCIAFLGPLTDMASALLIEPRIAEKDIKVIWIGGRDWPSGGREYNLSNDIYAANVIFKSNLEVWQIPRNVYRMMPVGYAELIEKVYPHGKIGKYLIEQVISFNNQSVSRPSEYRILGDSPAIGVILFADCGKWRWKPAPVFDQNMNYVHSGKYRPIKVYESIDSRFILEDFFAKLRQYCRKYVSHE</sequence>
<dbReference type="Pfam" id="PF01156">
    <property type="entry name" value="IU_nuc_hydro"/>
    <property type="match status" value="1"/>
</dbReference>
<dbReference type="AlphaFoldDB" id="A0A1I4R834"/>
<keyword evidence="1 4" id="KW-0378">Hydrolase</keyword>
<gene>
    <name evidence="4" type="ORF">SAMN04487943_12151</name>
</gene>
<feature type="domain" description="Inosine/uridine-preferring nucleoside hydrolase" evidence="3">
    <location>
        <begin position="13"/>
        <end position="237"/>
    </location>
</feature>
<dbReference type="OrthoDB" id="2530052at2"/>
<evidence type="ECO:0000256" key="1">
    <source>
        <dbReference type="ARBA" id="ARBA00022801"/>
    </source>
</evidence>
<organism evidence="4 5">
    <name type="scientific">Gracilibacillus orientalis</name>
    <dbReference type="NCBI Taxonomy" id="334253"/>
    <lineage>
        <taxon>Bacteria</taxon>
        <taxon>Bacillati</taxon>
        <taxon>Bacillota</taxon>
        <taxon>Bacilli</taxon>
        <taxon>Bacillales</taxon>
        <taxon>Bacillaceae</taxon>
        <taxon>Gracilibacillus</taxon>
    </lineage>
</organism>
<dbReference type="PANTHER" id="PTHR12304">
    <property type="entry name" value="INOSINE-URIDINE PREFERRING NUCLEOSIDE HYDROLASE"/>
    <property type="match status" value="1"/>
</dbReference>
<proteinExistence type="predicted"/>